<evidence type="ECO:0000313" key="1">
    <source>
        <dbReference type="EMBL" id="AFD00073.1"/>
    </source>
</evidence>
<reference evidence="1 2" key="1">
    <citation type="journal article" date="2012" name="J. Bacteriol.">
        <title>Complete genome sequence of a thermophilic methanogen, Methanocella conradii HZ254, isolated from Chinese rice field soil.</title>
        <authorList>
            <person name="Lu Z."/>
            <person name="Lu Y."/>
        </authorList>
    </citation>
    <scope>NUCLEOTIDE SEQUENCE [LARGE SCALE GENOMIC DNA]</scope>
    <source>
        <strain evidence="2">DSM 24694 / JCM 17849 / CGMCC 1.5162 / HZ254</strain>
    </source>
</reference>
<organism evidence="1 2">
    <name type="scientific">Methanocella conradii (strain DSM 24694 / JCM 17849 / CGMCC 1.5162 / HZ254)</name>
    <dbReference type="NCBI Taxonomy" id="1041930"/>
    <lineage>
        <taxon>Archaea</taxon>
        <taxon>Methanobacteriati</taxon>
        <taxon>Methanobacteriota</taxon>
        <taxon>Stenosarchaea group</taxon>
        <taxon>Methanomicrobia</taxon>
        <taxon>Methanocellales</taxon>
        <taxon>Methanocellaceae</taxon>
        <taxon>Methanocella</taxon>
    </lineage>
</organism>
<proteinExistence type="predicted"/>
<name>H8IAH6_METCZ</name>
<dbReference type="KEGG" id="mez:Mtc_1319"/>
<dbReference type="AlphaFoldDB" id="H8IAH6"/>
<keyword evidence="2" id="KW-1185">Reference proteome</keyword>
<dbReference type="GeneID" id="11971446"/>
<dbReference type="STRING" id="1041930.Mtc_1319"/>
<gene>
    <name evidence="1" type="ordered locus">Mtc_1319</name>
</gene>
<dbReference type="eggNOG" id="arCOG03473">
    <property type="taxonomic scope" value="Archaea"/>
</dbReference>
<protein>
    <submittedName>
        <fullName evidence="1">Uncharacterized protein</fullName>
    </submittedName>
</protein>
<accession>H8IAH6</accession>
<dbReference type="RefSeq" id="WP_014405910.1">
    <property type="nucleotide sequence ID" value="NC_017034.1"/>
</dbReference>
<dbReference type="HOGENOM" id="CLU_2271040_0_0_2"/>
<dbReference type="Proteomes" id="UP000005233">
    <property type="component" value="Chromosome"/>
</dbReference>
<evidence type="ECO:0000313" key="2">
    <source>
        <dbReference type="Proteomes" id="UP000005233"/>
    </source>
</evidence>
<dbReference type="EMBL" id="CP003243">
    <property type="protein sequence ID" value="AFD00073.1"/>
    <property type="molecule type" value="Genomic_DNA"/>
</dbReference>
<sequence>MDEQRGLGEKCFEVKKRNKGYYVYRSTTFWDKQSKKRRKKSSYVGVLDGEKGLVRGKREAGSLRSVTVRYGNALLLDWALKDLVGPLEDAFGGLWPSVYALV</sequence>